<dbReference type="InterPro" id="IPR036412">
    <property type="entry name" value="HAD-like_sf"/>
</dbReference>
<dbReference type="SFLD" id="SFLDG01137">
    <property type="entry name" value="C1.6.1:_Phosphoserine_Phosphat"/>
    <property type="match status" value="1"/>
</dbReference>
<keyword evidence="7" id="KW-0378">Hydrolase</keyword>
<evidence type="ECO:0000256" key="11">
    <source>
        <dbReference type="PIRSR" id="PIRSR604469-1"/>
    </source>
</evidence>
<dbReference type="InterPro" id="IPR004469">
    <property type="entry name" value="PSP"/>
</dbReference>
<dbReference type="STRING" id="1071383.J7S7R6"/>
<evidence type="ECO:0000256" key="7">
    <source>
        <dbReference type="ARBA" id="ARBA00022801"/>
    </source>
</evidence>
<evidence type="ECO:0000256" key="1">
    <source>
        <dbReference type="ARBA" id="ARBA00001946"/>
    </source>
</evidence>
<dbReference type="GO" id="GO:0000287">
    <property type="term" value="F:magnesium ion binding"/>
    <property type="evidence" value="ECO:0007669"/>
    <property type="project" value="TreeGrafter"/>
</dbReference>
<name>J7S7R6_HUIN7</name>
<evidence type="ECO:0000313" key="13">
    <source>
        <dbReference type="Proteomes" id="UP000006310"/>
    </source>
</evidence>
<dbReference type="Pfam" id="PF00702">
    <property type="entry name" value="Hydrolase"/>
    <property type="match status" value="1"/>
</dbReference>
<gene>
    <name evidence="12" type="primary">KNAG0G00730</name>
    <name evidence="12" type="ordered locus">KNAG_0G00730</name>
</gene>
<evidence type="ECO:0000313" key="12">
    <source>
        <dbReference type="EMBL" id="CCK71129.1"/>
    </source>
</evidence>
<dbReference type="Gene3D" id="3.40.50.1000">
    <property type="entry name" value="HAD superfamily/HAD-like"/>
    <property type="match status" value="1"/>
</dbReference>
<dbReference type="OrthoDB" id="27226at2759"/>
<sequence>MTAYVVTYISQTADELSDASVETLCGQLRAMQAAVQRVDRLGPRACDVYVEGNLEKRALQEGAVSAVGADAVLQLASVRGAARRLVVFDMDSTLIEQEVIELVARHAGVEPAVKEITDRAMNGELDFKASLRERVALLAGLDTGGLYDSVRSELVLTQGADQLCQLLRESQVSTAVLSGGFVPFAGHIQRVLQLDYMRANTLETTPEGILTGRTLGPVVDGTAKANAVRELCSELGIDPQSSVMVGDGANDLPAMATAGFGVAWHAKPAVREAAPSQLNGPTLFDVKYVLGYRDT</sequence>
<feature type="active site" description="Proton donor" evidence="11">
    <location>
        <position position="91"/>
    </location>
</feature>
<organism evidence="12 13">
    <name type="scientific">Huiozyma naganishii (strain ATCC MYA-139 / BCRC 22969 / CBS 8797 / KCTC 17520 / NBRC 10181 / NCYC 3082 / Yp74L-3)</name>
    <name type="common">Yeast</name>
    <name type="synonym">Kazachstania naganishii</name>
    <dbReference type="NCBI Taxonomy" id="1071383"/>
    <lineage>
        <taxon>Eukaryota</taxon>
        <taxon>Fungi</taxon>
        <taxon>Dikarya</taxon>
        <taxon>Ascomycota</taxon>
        <taxon>Saccharomycotina</taxon>
        <taxon>Saccharomycetes</taxon>
        <taxon>Saccharomycetales</taxon>
        <taxon>Saccharomycetaceae</taxon>
        <taxon>Huiozyma</taxon>
    </lineage>
</organism>
<dbReference type="GO" id="GO:0036424">
    <property type="term" value="F:L-phosphoserine phosphatase activity"/>
    <property type="evidence" value="ECO:0007669"/>
    <property type="project" value="EnsemblFungi"/>
</dbReference>
<dbReference type="NCBIfam" id="TIGR01488">
    <property type="entry name" value="HAD-SF-IB"/>
    <property type="match status" value="1"/>
</dbReference>
<dbReference type="eggNOG" id="KOG1615">
    <property type="taxonomic scope" value="Eukaryota"/>
</dbReference>
<dbReference type="SFLD" id="SFLDF00029">
    <property type="entry name" value="phosphoserine_phosphatase"/>
    <property type="match status" value="1"/>
</dbReference>
<feature type="active site" description="Nucleophile" evidence="11">
    <location>
        <position position="89"/>
    </location>
</feature>
<dbReference type="NCBIfam" id="TIGR00338">
    <property type="entry name" value="serB"/>
    <property type="match status" value="1"/>
</dbReference>
<dbReference type="PANTHER" id="PTHR43344">
    <property type="entry name" value="PHOSPHOSERINE PHOSPHATASE"/>
    <property type="match status" value="1"/>
</dbReference>
<protein>
    <recommendedName>
        <fullName evidence="4">phosphoserine phosphatase</fullName>
        <ecNumber evidence="4">3.1.3.3</ecNumber>
    </recommendedName>
    <alternativeName>
        <fullName evidence="10">O-phosphoserine phosphohydrolase</fullName>
    </alternativeName>
</protein>
<evidence type="ECO:0000256" key="8">
    <source>
        <dbReference type="ARBA" id="ARBA00022842"/>
    </source>
</evidence>
<dbReference type="AlphaFoldDB" id="J7S7R6"/>
<keyword evidence="13" id="KW-1185">Reference proteome</keyword>
<dbReference type="GeneID" id="34526853"/>
<evidence type="ECO:0000256" key="5">
    <source>
        <dbReference type="ARBA" id="ARBA00022605"/>
    </source>
</evidence>
<dbReference type="GO" id="GO:0005737">
    <property type="term" value="C:cytoplasm"/>
    <property type="evidence" value="ECO:0007669"/>
    <property type="project" value="TreeGrafter"/>
</dbReference>
<dbReference type="SUPFAM" id="SSF56784">
    <property type="entry name" value="HAD-like"/>
    <property type="match status" value="1"/>
</dbReference>
<evidence type="ECO:0000256" key="6">
    <source>
        <dbReference type="ARBA" id="ARBA00022723"/>
    </source>
</evidence>
<comment type="similarity">
    <text evidence="3">Belongs to the HAD-like hydrolase superfamily. SerB family.</text>
</comment>
<dbReference type="Proteomes" id="UP000006310">
    <property type="component" value="Chromosome 7"/>
</dbReference>
<dbReference type="InterPro" id="IPR023214">
    <property type="entry name" value="HAD_sf"/>
</dbReference>
<dbReference type="EC" id="3.1.3.3" evidence="4"/>
<evidence type="ECO:0000256" key="4">
    <source>
        <dbReference type="ARBA" id="ARBA00012640"/>
    </source>
</evidence>
<dbReference type="InterPro" id="IPR050582">
    <property type="entry name" value="HAD-like_SerB"/>
</dbReference>
<dbReference type="SFLD" id="SFLDS00003">
    <property type="entry name" value="Haloacid_Dehalogenase"/>
    <property type="match status" value="1"/>
</dbReference>
<keyword evidence="9" id="KW-0718">Serine biosynthesis</keyword>
<dbReference type="UniPathway" id="UPA00135">
    <property type="reaction ID" value="UER00198"/>
</dbReference>
<evidence type="ECO:0000256" key="2">
    <source>
        <dbReference type="ARBA" id="ARBA00005135"/>
    </source>
</evidence>
<dbReference type="SFLD" id="SFLDG01136">
    <property type="entry name" value="C1.6:_Phosphoserine_Phosphatas"/>
    <property type="match status" value="1"/>
</dbReference>
<dbReference type="OMA" id="LSMFKHA"/>
<proteinExistence type="inferred from homology"/>
<evidence type="ECO:0000256" key="9">
    <source>
        <dbReference type="ARBA" id="ARBA00023299"/>
    </source>
</evidence>
<dbReference type="RefSeq" id="XP_022465375.1">
    <property type="nucleotide sequence ID" value="XM_022608928.1"/>
</dbReference>
<keyword evidence="6" id="KW-0479">Metal-binding</keyword>
<dbReference type="EMBL" id="HE978320">
    <property type="protein sequence ID" value="CCK71129.1"/>
    <property type="molecule type" value="Genomic_DNA"/>
</dbReference>
<comment type="cofactor">
    <cofactor evidence="1">
        <name>Mg(2+)</name>
        <dbReference type="ChEBI" id="CHEBI:18420"/>
    </cofactor>
</comment>
<keyword evidence="8" id="KW-0460">Magnesium</keyword>
<reference evidence="12 13" key="1">
    <citation type="journal article" date="2011" name="Proc. Natl. Acad. Sci. U.S.A.">
        <title>Evolutionary erosion of yeast sex chromosomes by mating-type switching accidents.</title>
        <authorList>
            <person name="Gordon J.L."/>
            <person name="Armisen D."/>
            <person name="Proux-Wera E."/>
            <person name="Oheigeartaigh S.S."/>
            <person name="Byrne K.P."/>
            <person name="Wolfe K.H."/>
        </authorList>
    </citation>
    <scope>NUCLEOTIDE SEQUENCE [LARGE SCALE GENOMIC DNA]</scope>
    <source>
        <strain evidence="13">ATCC MYA-139 / BCRC 22969 / CBS 8797 / CCRC 22969 / KCTC 17520 / NBRC 10181 / NCYC 3082</strain>
    </source>
</reference>
<evidence type="ECO:0000256" key="3">
    <source>
        <dbReference type="ARBA" id="ARBA00009184"/>
    </source>
</evidence>
<accession>J7S7R6</accession>
<dbReference type="PANTHER" id="PTHR43344:SF2">
    <property type="entry name" value="PHOSPHOSERINE PHOSPHATASE"/>
    <property type="match status" value="1"/>
</dbReference>
<keyword evidence="5" id="KW-0028">Amino-acid biosynthesis</keyword>
<dbReference type="GO" id="GO:0006564">
    <property type="term" value="P:L-serine biosynthetic process"/>
    <property type="evidence" value="ECO:0007669"/>
    <property type="project" value="UniProtKB-KW"/>
</dbReference>
<evidence type="ECO:0000256" key="10">
    <source>
        <dbReference type="ARBA" id="ARBA00031693"/>
    </source>
</evidence>
<reference evidence="13" key="2">
    <citation type="submission" date="2012-08" db="EMBL/GenBank/DDBJ databases">
        <title>Genome sequence of Kazachstania naganishii.</title>
        <authorList>
            <person name="Gordon J.L."/>
            <person name="Armisen D."/>
            <person name="Proux-Wera E."/>
            <person name="OhEigeartaigh S.S."/>
            <person name="Byrne K.P."/>
            <person name="Wolfe K.H."/>
        </authorList>
    </citation>
    <scope>NUCLEOTIDE SEQUENCE [LARGE SCALE GENOMIC DNA]</scope>
    <source>
        <strain evidence="13">ATCC MYA-139 / BCRC 22969 / CBS 8797 / CCRC 22969 / KCTC 17520 / NBRC 10181 / NCYC 3082</strain>
    </source>
</reference>
<dbReference type="HOGENOM" id="CLU_036368_4_0_1"/>
<dbReference type="KEGG" id="kng:KNAG_0G00730"/>
<comment type="pathway">
    <text evidence="2">Amino-acid biosynthesis; L-serine biosynthesis; L-serine from 3-phospho-D-glycerate: step 3/3.</text>
</comment>